<reference evidence="1 2" key="2">
    <citation type="journal article" date="2011" name="Stand. Genomic Sci.">
        <title>Complete genome sequence of Paludibacter propionicigenes type strain (WB4).</title>
        <authorList>
            <person name="Gronow S."/>
            <person name="Munk C."/>
            <person name="Lapidus A."/>
            <person name="Nolan M."/>
            <person name="Lucas S."/>
            <person name="Hammon N."/>
            <person name="Deshpande S."/>
            <person name="Cheng J.F."/>
            <person name="Tapia R."/>
            <person name="Han C."/>
            <person name="Goodwin L."/>
            <person name="Pitluck S."/>
            <person name="Liolios K."/>
            <person name="Ivanova N."/>
            <person name="Mavromatis K."/>
            <person name="Mikhailova N."/>
            <person name="Pati A."/>
            <person name="Chen A."/>
            <person name="Palaniappan K."/>
            <person name="Land M."/>
            <person name="Hauser L."/>
            <person name="Chang Y.J."/>
            <person name="Jeffries C.D."/>
            <person name="Brambilla E."/>
            <person name="Rohde M."/>
            <person name="Goker M."/>
            <person name="Detter J.C."/>
            <person name="Woyke T."/>
            <person name="Bristow J."/>
            <person name="Eisen J.A."/>
            <person name="Markowitz V."/>
            <person name="Hugenholtz P."/>
            <person name="Kyrpides N.C."/>
            <person name="Klenk H.P."/>
        </authorList>
    </citation>
    <scope>NUCLEOTIDE SEQUENCE [LARGE SCALE GENOMIC DNA]</scope>
    <source>
        <strain evidence="2">DSM 17365 / JCM 13257 / WB4</strain>
    </source>
</reference>
<dbReference type="HOGENOM" id="CLU_2618759_0_0_10"/>
<gene>
    <name evidence="1" type="ordered locus">Palpr_0993</name>
</gene>
<proteinExistence type="predicted"/>
<dbReference type="AlphaFoldDB" id="E4T349"/>
<name>E4T349_PALPW</name>
<accession>E4T349</accession>
<evidence type="ECO:0000313" key="1">
    <source>
        <dbReference type="EMBL" id="ADQ79143.1"/>
    </source>
</evidence>
<reference key="1">
    <citation type="submission" date="2010-11" db="EMBL/GenBank/DDBJ databases">
        <title>The complete genome of Paludibacter propionicigenes DSM 17365.</title>
        <authorList>
            <consortium name="US DOE Joint Genome Institute (JGI-PGF)"/>
            <person name="Lucas S."/>
            <person name="Copeland A."/>
            <person name="Lapidus A."/>
            <person name="Bruce D."/>
            <person name="Goodwin L."/>
            <person name="Pitluck S."/>
            <person name="Kyrpides N."/>
            <person name="Mavromatis K."/>
            <person name="Ivanova N."/>
            <person name="Munk A.C."/>
            <person name="Brettin T."/>
            <person name="Detter J.C."/>
            <person name="Han C."/>
            <person name="Tapia R."/>
            <person name="Land M."/>
            <person name="Hauser L."/>
            <person name="Markowitz V."/>
            <person name="Cheng J.-F."/>
            <person name="Hugenholtz P."/>
            <person name="Woyke T."/>
            <person name="Wu D."/>
            <person name="Gronow S."/>
            <person name="Wellnitz S."/>
            <person name="Brambilla E."/>
            <person name="Klenk H.-P."/>
            <person name="Eisen J.A."/>
        </authorList>
    </citation>
    <scope>NUCLEOTIDE SEQUENCE</scope>
    <source>
        <strain>WB4</strain>
    </source>
</reference>
<keyword evidence="2" id="KW-1185">Reference proteome</keyword>
<dbReference type="STRING" id="694427.Palpr_0993"/>
<organism evidence="1 2">
    <name type="scientific">Paludibacter propionicigenes (strain DSM 17365 / JCM 13257 / WB4)</name>
    <dbReference type="NCBI Taxonomy" id="694427"/>
    <lineage>
        <taxon>Bacteria</taxon>
        <taxon>Pseudomonadati</taxon>
        <taxon>Bacteroidota</taxon>
        <taxon>Bacteroidia</taxon>
        <taxon>Bacteroidales</taxon>
        <taxon>Paludibacteraceae</taxon>
        <taxon>Paludibacter</taxon>
    </lineage>
</organism>
<dbReference type="Proteomes" id="UP000008718">
    <property type="component" value="Chromosome"/>
</dbReference>
<sequence length="78" mass="9401">MEIDEKILKETVHCRKNFECLRAHTEFFGRNGRVERCLDGKVHIVKCSQIICHYKMSFGKYIICNCPIRKEIYQRHKQ</sequence>
<protein>
    <submittedName>
        <fullName evidence="1">Uncharacterized protein</fullName>
    </submittedName>
</protein>
<dbReference type="KEGG" id="ppn:Palpr_0993"/>
<evidence type="ECO:0000313" key="2">
    <source>
        <dbReference type="Proteomes" id="UP000008718"/>
    </source>
</evidence>
<dbReference type="EMBL" id="CP002345">
    <property type="protein sequence ID" value="ADQ79143.1"/>
    <property type="molecule type" value="Genomic_DNA"/>
</dbReference>